<accession>A0A1H8SI85</accession>
<dbReference type="EMBL" id="FODS01000012">
    <property type="protein sequence ID" value="SEO78719.1"/>
    <property type="molecule type" value="Genomic_DNA"/>
</dbReference>
<reference evidence="2 3" key="1">
    <citation type="submission" date="2016-10" db="EMBL/GenBank/DDBJ databases">
        <authorList>
            <person name="de Groot N.N."/>
        </authorList>
    </citation>
    <scope>NUCLEOTIDE SEQUENCE [LARGE SCALE GENOMIC DNA]</scope>
    <source>
        <strain evidence="2 3">DSM 27842</strain>
    </source>
</reference>
<dbReference type="Gene3D" id="1.10.4080.10">
    <property type="entry name" value="ADP-ribosylation/Crystallin J1"/>
    <property type="match status" value="1"/>
</dbReference>
<proteinExistence type="predicted"/>
<evidence type="ECO:0000313" key="2">
    <source>
        <dbReference type="EMBL" id="SEO78719.1"/>
    </source>
</evidence>
<dbReference type="RefSeq" id="WP_175483218.1">
    <property type="nucleotide sequence ID" value="NZ_FODS01000012.1"/>
</dbReference>
<organism evidence="2 3">
    <name type="scientific">Salinihabitans flavidus</name>
    <dbReference type="NCBI Taxonomy" id="569882"/>
    <lineage>
        <taxon>Bacteria</taxon>
        <taxon>Pseudomonadati</taxon>
        <taxon>Pseudomonadota</taxon>
        <taxon>Alphaproteobacteria</taxon>
        <taxon>Rhodobacterales</taxon>
        <taxon>Roseobacteraceae</taxon>
        <taxon>Salinihabitans</taxon>
    </lineage>
</organism>
<dbReference type="PANTHER" id="PTHR16222">
    <property type="entry name" value="ADP-RIBOSYLGLYCOHYDROLASE"/>
    <property type="match status" value="1"/>
</dbReference>
<dbReference type="InterPro" id="IPR050792">
    <property type="entry name" value="ADP-ribosylglycohydrolase"/>
</dbReference>
<dbReference type="AlphaFoldDB" id="A0A1H8SI85"/>
<evidence type="ECO:0000313" key="3">
    <source>
        <dbReference type="Proteomes" id="UP000198893"/>
    </source>
</evidence>
<feature type="binding site" evidence="1">
    <location>
        <position position="209"/>
    </location>
    <ligand>
        <name>Mg(2+)</name>
        <dbReference type="ChEBI" id="CHEBI:18420"/>
        <label>1</label>
    </ligand>
</feature>
<keyword evidence="1" id="KW-0460">Magnesium</keyword>
<dbReference type="GO" id="GO:0046872">
    <property type="term" value="F:metal ion binding"/>
    <property type="evidence" value="ECO:0007669"/>
    <property type="project" value="UniProtKB-KW"/>
</dbReference>
<gene>
    <name evidence="2" type="ORF">SAMN04490248_11266</name>
</gene>
<dbReference type="SUPFAM" id="SSF101478">
    <property type="entry name" value="ADP-ribosylglycohydrolase"/>
    <property type="match status" value="1"/>
</dbReference>
<dbReference type="STRING" id="569882.SAMN04490248_11266"/>
<feature type="binding site" evidence="1">
    <location>
        <position position="36"/>
    </location>
    <ligand>
        <name>Mg(2+)</name>
        <dbReference type="ChEBI" id="CHEBI:18420"/>
        <label>1</label>
    </ligand>
</feature>
<dbReference type="Proteomes" id="UP000198893">
    <property type="component" value="Unassembled WGS sequence"/>
</dbReference>
<dbReference type="InterPro" id="IPR036705">
    <property type="entry name" value="Ribosyl_crysJ1_sf"/>
</dbReference>
<protein>
    <submittedName>
        <fullName evidence="2">ADP-ribosylglycohydrolase</fullName>
    </submittedName>
</protein>
<dbReference type="GO" id="GO:0016787">
    <property type="term" value="F:hydrolase activity"/>
    <property type="evidence" value="ECO:0007669"/>
    <property type="project" value="UniProtKB-KW"/>
</dbReference>
<dbReference type="PANTHER" id="PTHR16222:SF12">
    <property type="entry name" value="ADP-RIBOSYLGLYCOHYDROLASE-RELATED"/>
    <property type="match status" value="1"/>
</dbReference>
<keyword evidence="1" id="KW-0479">Metal-binding</keyword>
<keyword evidence="3" id="KW-1185">Reference proteome</keyword>
<comment type="cofactor">
    <cofactor evidence="1">
        <name>Mg(2+)</name>
        <dbReference type="ChEBI" id="CHEBI:18420"/>
    </cofactor>
    <text evidence="1">Binds 2 magnesium ions per subunit.</text>
</comment>
<keyword evidence="2" id="KW-0378">Hydrolase</keyword>
<name>A0A1H8SI85_9RHOB</name>
<feature type="binding site" evidence="1">
    <location>
        <position position="206"/>
    </location>
    <ligand>
        <name>Mg(2+)</name>
        <dbReference type="ChEBI" id="CHEBI:18420"/>
        <label>1</label>
    </ligand>
</feature>
<feature type="binding site" evidence="1">
    <location>
        <position position="208"/>
    </location>
    <ligand>
        <name>Mg(2+)</name>
        <dbReference type="ChEBI" id="CHEBI:18420"/>
        <label>1</label>
    </ligand>
</feature>
<sequence>MIGAIAGDIAGSRFEGDSGPPEGFELFAPDCRFTDDTVCTLAVAEALMQGADFSTTLKHFVRRHPDRGYGGMFRQWAFSERTSGYGSWGNGAPMRVSAVGWLTKSAEDADHLAAAQAQVSHDHPDAVAAARAVARTILAFRQGASVGEVRDWLTGTFGYDLRAESALARGGFDVSAAGTVPVALAAAFVCESWEETVRTVIGLGGDTDTLACIAGAVAEARHGVPVDVADRAREYLTPDLREVLSRFEERVSKG</sequence>
<feature type="binding site" evidence="1">
    <location>
        <position position="34"/>
    </location>
    <ligand>
        <name>Mg(2+)</name>
        <dbReference type="ChEBI" id="CHEBI:18420"/>
        <label>1</label>
    </ligand>
</feature>
<feature type="binding site" evidence="1">
    <location>
        <position position="35"/>
    </location>
    <ligand>
        <name>Mg(2+)</name>
        <dbReference type="ChEBI" id="CHEBI:18420"/>
        <label>1</label>
    </ligand>
</feature>
<evidence type="ECO:0000256" key="1">
    <source>
        <dbReference type="PIRSR" id="PIRSR605502-1"/>
    </source>
</evidence>
<dbReference type="Pfam" id="PF03747">
    <property type="entry name" value="ADP_ribosyl_GH"/>
    <property type="match status" value="1"/>
</dbReference>
<dbReference type="InterPro" id="IPR005502">
    <property type="entry name" value="Ribosyl_crysJ1"/>
</dbReference>